<feature type="repeat" description="TPR" evidence="4">
    <location>
        <begin position="108"/>
        <end position="141"/>
    </location>
</feature>
<dbReference type="PROSITE" id="PS50005">
    <property type="entry name" value="TPR"/>
    <property type="match status" value="1"/>
</dbReference>
<dbReference type="PANTHER" id="PTHR47870">
    <property type="entry name" value="CYTOCHROME C-TYPE BIOGENESIS PROTEIN CCMH"/>
    <property type="match status" value="1"/>
</dbReference>
<evidence type="ECO:0000256" key="2">
    <source>
        <dbReference type="ARBA" id="ARBA00022748"/>
    </source>
</evidence>
<keyword evidence="9" id="KW-1185">Reference proteome</keyword>
<evidence type="ECO:0000313" key="9">
    <source>
        <dbReference type="Proteomes" id="UP001606303"/>
    </source>
</evidence>
<evidence type="ECO:0000256" key="5">
    <source>
        <dbReference type="SAM" id="MobiDB-lite"/>
    </source>
</evidence>
<reference evidence="8 9" key="1">
    <citation type="submission" date="2024-08" db="EMBL/GenBank/DDBJ databases">
        <authorList>
            <person name="Lu H."/>
        </authorList>
    </citation>
    <scope>NUCLEOTIDE SEQUENCE [LARGE SCALE GENOMIC DNA]</scope>
    <source>
        <strain evidence="8 9">BYS87W</strain>
    </source>
</reference>
<evidence type="ECO:0000256" key="3">
    <source>
        <dbReference type="ARBA" id="ARBA00022803"/>
    </source>
</evidence>
<evidence type="ECO:0000256" key="1">
    <source>
        <dbReference type="ARBA" id="ARBA00022737"/>
    </source>
</evidence>
<dbReference type="Proteomes" id="UP001606303">
    <property type="component" value="Unassembled WGS sequence"/>
</dbReference>
<keyword evidence="2" id="KW-0201">Cytochrome c-type biogenesis</keyword>
<dbReference type="Pfam" id="PF23914">
    <property type="entry name" value="TPR_CcmH_CycH"/>
    <property type="match status" value="1"/>
</dbReference>
<feature type="transmembrane region" description="Helical" evidence="6">
    <location>
        <begin position="56"/>
        <end position="73"/>
    </location>
</feature>
<accession>A0ABW7GU05</accession>
<feature type="region of interest" description="Disordered" evidence="5">
    <location>
        <begin position="209"/>
        <end position="230"/>
    </location>
</feature>
<dbReference type="EMBL" id="JBIGIB010000001">
    <property type="protein sequence ID" value="MFG6465317.1"/>
    <property type="molecule type" value="Genomic_DNA"/>
</dbReference>
<dbReference type="InterPro" id="IPR051263">
    <property type="entry name" value="C-type_cytochrome_biogenesis"/>
</dbReference>
<evidence type="ECO:0000256" key="6">
    <source>
        <dbReference type="SAM" id="Phobius"/>
    </source>
</evidence>
<dbReference type="Gene3D" id="1.25.40.10">
    <property type="entry name" value="Tetratricopeptide repeat domain"/>
    <property type="match status" value="1"/>
</dbReference>
<evidence type="ECO:0000259" key="7">
    <source>
        <dbReference type="Pfam" id="PF23914"/>
    </source>
</evidence>
<organism evidence="8 9">
    <name type="scientific">Pelomonas baiyunensis</name>
    <dbReference type="NCBI Taxonomy" id="3299026"/>
    <lineage>
        <taxon>Bacteria</taxon>
        <taxon>Pseudomonadati</taxon>
        <taxon>Pseudomonadota</taxon>
        <taxon>Betaproteobacteria</taxon>
        <taxon>Burkholderiales</taxon>
        <taxon>Sphaerotilaceae</taxon>
        <taxon>Roseateles</taxon>
    </lineage>
</organism>
<name>A0ABW7GU05_9BURK</name>
<dbReference type="InterPro" id="IPR056413">
    <property type="entry name" value="TPR_CcmH_CycH"/>
</dbReference>
<keyword evidence="6" id="KW-1133">Transmembrane helix</keyword>
<keyword evidence="1" id="KW-0677">Repeat</keyword>
<dbReference type="PANTHER" id="PTHR47870:SF1">
    <property type="entry name" value="CYTOCHROME C-TYPE BIOGENESIS PROTEIN CCMH"/>
    <property type="match status" value="1"/>
</dbReference>
<dbReference type="RefSeq" id="WP_394380615.1">
    <property type="nucleotide sequence ID" value="NZ_JBIGIB010000001.1"/>
</dbReference>
<gene>
    <name evidence="8" type="ORF">ACG01O_01710</name>
</gene>
<protein>
    <submittedName>
        <fullName evidence="8">Tetratricopeptide repeat protein</fullName>
    </submittedName>
</protein>
<dbReference type="InterPro" id="IPR019734">
    <property type="entry name" value="TPR_rpt"/>
</dbReference>
<keyword evidence="6" id="KW-0472">Membrane</keyword>
<proteinExistence type="predicted"/>
<keyword evidence="6" id="KW-0812">Transmembrane</keyword>
<comment type="caution">
    <text evidence="8">The sequence shown here is derived from an EMBL/GenBank/DDBJ whole genome shotgun (WGS) entry which is preliminary data.</text>
</comment>
<evidence type="ECO:0000256" key="4">
    <source>
        <dbReference type="PROSITE-ProRule" id="PRU00339"/>
    </source>
</evidence>
<dbReference type="SUPFAM" id="SSF48452">
    <property type="entry name" value="TPR-like"/>
    <property type="match status" value="1"/>
</dbReference>
<sequence>MHDPLRHLSGLRALRERLQALPAASPERPALLDEIARELLASRPAERVRLPGRQRAALAGFVLVVGLAGYAFTGNWQGWQARSPVDAGELMVQRLADRLAASPDTARAADWAMLGRSQTVLGRTAAAVEAYRRALALQPEPDTLAALADLLATEQGGSLAGEPAQLVAQALRLAPDHLQALSLAAAWAWADGRPAEARQHWARVKALAPEGDPLRASAEQGLALPDPPRP</sequence>
<evidence type="ECO:0000313" key="8">
    <source>
        <dbReference type="EMBL" id="MFG6465317.1"/>
    </source>
</evidence>
<dbReference type="InterPro" id="IPR011990">
    <property type="entry name" value="TPR-like_helical_dom_sf"/>
</dbReference>
<keyword evidence="3 4" id="KW-0802">TPR repeat</keyword>
<feature type="domain" description="Cytochrome c-type biogenesis protein H TPR" evidence="7">
    <location>
        <begin position="96"/>
        <end position="213"/>
    </location>
</feature>